<dbReference type="InterPro" id="IPR036388">
    <property type="entry name" value="WH-like_DNA-bd_sf"/>
</dbReference>
<gene>
    <name evidence="1" type="ORF">MNBD_ACTINO01-728</name>
</gene>
<sequence>MRLELTKKTDLAFQALASIATHGDQRMNGSELAASLDITTHYLPHVMAPLTRAGWVASTSGPHGGYSIAIDLHDITLLDLVEAVEGSIDNNRCLHLGPQHSANQATCALHHPWTKARQALIDALAETDIGEIIESVPDLTIIEREQTLSA</sequence>
<dbReference type="PROSITE" id="PS51197">
    <property type="entry name" value="HTH_RRF2_2"/>
    <property type="match status" value="1"/>
</dbReference>
<dbReference type="SUPFAM" id="SSF46785">
    <property type="entry name" value="Winged helix' DNA-binding domain"/>
    <property type="match status" value="1"/>
</dbReference>
<proteinExistence type="predicted"/>
<dbReference type="Gene3D" id="1.10.10.10">
    <property type="entry name" value="Winged helix-like DNA-binding domain superfamily/Winged helix DNA-binding domain"/>
    <property type="match status" value="1"/>
</dbReference>
<dbReference type="AlphaFoldDB" id="A0A3B0S1S8"/>
<dbReference type="PANTHER" id="PTHR33221:SF15">
    <property type="entry name" value="HTH-TYPE TRANSCRIPTIONAL REGULATOR YWGB-RELATED"/>
    <property type="match status" value="1"/>
</dbReference>
<protein>
    <recommendedName>
        <fullName evidence="2">Rrf2 family transcriptional regulator</fullName>
    </recommendedName>
</protein>
<dbReference type="EMBL" id="UOEI01000199">
    <property type="protein sequence ID" value="VAV97171.1"/>
    <property type="molecule type" value="Genomic_DNA"/>
</dbReference>
<evidence type="ECO:0008006" key="2">
    <source>
        <dbReference type="Google" id="ProtNLM"/>
    </source>
</evidence>
<dbReference type="InterPro" id="IPR036390">
    <property type="entry name" value="WH_DNA-bd_sf"/>
</dbReference>
<organism evidence="1">
    <name type="scientific">hydrothermal vent metagenome</name>
    <dbReference type="NCBI Taxonomy" id="652676"/>
    <lineage>
        <taxon>unclassified sequences</taxon>
        <taxon>metagenomes</taxon>
        <taxon>ecological metagenomes</taxon>
    </lineage>
</organism>
<dbReference type="InterPro" id="IPR000944">
    <property type="entry name" value="Tscrpt_reg_Rrf2"/>
</dbReference>
<reference evidence="1" key="1">
    <citation type="submission" date="2018-06" db="EMBL/GenBank/DDBJ databases">
        <authorList>
            <person name="Zhirakovskaya E."/>
        </authorList>
    </citation>
    <scope>NUCLEOTIDE SEQUENCE</scope>
</reference>
<dbReference type="Pfam" id="PF02082">
    <property type="entry name" value="Rrf2"/>
    <property type="match status" value="1"/>
</dbReference>
<dbReference type="GO" id="GO:0003700">
    <property type="term" value="F:DNA-binding transcription factor activity"/>
    <property type="evidence" value="ECO:0007669"/>
    <property type="project" value="TreeGrafter"/>
</dbReference>
<dbReference type="GO" id="GO:0005829">
    <property type="term" value="C:cytosol"/>
    <property type="evidence" value="ECO:0007669"/>
    <property type="project" value="TreeGrafter"/>
</dbReference>
<dbReference type="NCBIfam" id="TIGR00738">
    <property type="entry name" value="rrf2_super"/>
    <property type="match status" value="1"/>
</dbReference>
<evidence type="ECO:0000313" key="1">
    <source>
        <dbReference type="EMBL" id="VAV97171.1"/>
    </source>
</evidence>
<name>A0A3B0S1S8_9ZZZZ</name>
<dbReference type="PANTHER" id="PTHR33221">
    <property type="entry name" value="WINGED HELIX-TURN-HELIX TRANSCRIPTIONAL REGULATOR, RRF2 FAMILY"/>
    <property type="match status" value="1"/>
</dbReference>
<accession>A0A3B0S1S8</accession>